<dbReference type="Pfam" id="PF00108">
    <property type="entry name" value="Thiolase_N"/>
    <property type="match status" value="1"/>
</dbReference>
<evidence type="ECO:0000259" key="2">
    <source>
        <dbReference type="Pfam" id="PF22691"/>
    </source>
</evidence>
<name>A0A7W8A9D9_9ACTN</name>
<protein>
    <submittedName>
        <fullName evidence="3">Acetyl-CoA C-acetyltransferase</fullName>
        <ecNumber evidence="3">2.3.1.9</ecNumber>
    </submittedName>
</protein>
<feature type="domain" description="Thiolase N-terminal" evidence="1">
    <location>
        <begin position="10"/>
        <end position="222"/>
    </location>
</feature>
<dbReference type="InterPro" id="IPR016039">
    <property type="entry name" value="Thiolase-like"/>
</dbReference>
<gene>
    <name evidence="3" type="ORF">HNR40_007562</name>
</gene>
<dbReference type="Pfam" id="PF22691">
    <property type="entry name" value="Thiolase_C_1"/>
    <property type="match status" value="1"/>
</dbReference>
<dbReference type="NCBIfam" id="NF004810">
    <property type="entry name" value="PRK06157.1"/>
    <property type="match status" value="1"/>
</dbReference>
<sequence length="395" mass="41362">MADRGITGRVAVVGAGCTRFGERRDAGADDLLIAAANEAAASAGIDLADVDAFWLGTFGSGHAGTALSKPLKLDNKPVTRVENFCATGSDAFRNACYAVAAGAYDVVMAIGVEKVMDSGQAGIPFFEFFDDGTAVPHTPPGTFGYLATGYAQRHGVADADLRAAMTHVAWKNHRNGALNPRAYFQREIPKEVIDRQPLLAGKLSLLDCGGLADGAAAVVITRAEDARRYTGKPVLVKALALAAGPGTGAMDPGHDFSSFPEAVAAARSAYAQAGIHDPRAELSFAEVHDCFTITEIVLMEDLGFSVRGTAWKDMVGGVFDRDGALPVNPDGGLKAFGHPLGASGIRMIFESWLQLRGEAGERQIDNGRTLALTQNIGGDPGECVCLITILEGPSR</sequence>
<dbReference type="Proteomes" id="UP000568380">
    <property type="component" value="Unassembled WGS sequence"/>
</dbReference>
<dbReference type="PIRSF" id="PIRSF000429">
    <property type="entry name" value="Ac-CoA_Ac_transf"/>
    <property type="match status" value="1"/>
</dbReference>
<dbReference type="PANTHER" id="PTHR42870:SF6">
    <property type="entry name" value="ACETYL-COA C-ACYLTRANSFERASE"/>
    <property type="match status" value="1"/>
</dbReference>
<dbReference type="GO" id="GO:0003985">
    <property type="term" value="F:acetyl-CoA C-acetyltransferase activity"/>
    <property type="evidence" value="ECO:0007669"/>
    <property type="project" value="UniProtKB-EC"/>
</dbReference>
<keyword evidence="4" id="KW-1185">Reference proteome</keyword>
<evidence type="ECO:0000313" key="4">
    <source>
        <dbReference type="Proteomes" id="UP000568380"/>
    </source>
</evidence>
<dbReference type="RefSeq" id="WP_184969949.1">
    <property type="nucleotide sequence ID" value="NZ_JACHIN010000012.1"/>
</dbReference>
<dbReference type="InterPro" id="IPR020616">
    <property type="entry name" value="Thiolase_N"/>
</dbReference>
<dbReference type="CDD" id="cd00829">
    <property type="entry name" value="SCP-x_thiolase"/>
    <property type="match status" value="1"/>
</dbReference>
<evidence type="ECO:0000313" key="3">
    <source>
        <dbReference type="EMBL" id="MBB5082067.1"/>
    </source>
</evidence>
<dbReference type="SUPFAM" id="SSF53901">
    <property type="entry name" value="Thiolase-like"/>
    <property type="match status" value="2"/>
</dbReference>
<dbReference type="InterPro" id="IPR002155">
    <property type="entry name" value="Thiolase"/>
</dbReference>
<dbReference type="EC" id="2.3.1.9" evidence="3"/>
<organism evidence="3 4">
    <name type="scientific">Nonomuraea endophytica</name>
    <dbReference type="NCBI Taxonomy" id="714136"/>
    <lineage>
        <taxon>Bacteria</taxon>
        <taxon>Bacillati</taxon>
        <taxon>Actinomycetota</taxon>
        <taxon>Actinomycetes</taxon>
        <taxon>Streptosporangiales</taxon>
        <taxon>Streptosporangiaceae</taxon>
        <taxon>Nonomuraea</taxon>
    </lineage>
</organism>
<dbReference type="EMBL" id="JACHIN010000012">
    <property type="protein sequence ID" value="MBB5082067.1"/>
    <property type="molecule type" value="Genomic_DNA"/>
</dbReference>
<dbReference type="AlphaFoldDB" id="A0A7W8A9D9"/>
<keyword evidence="3" id="KW-0012">Acyltransferase</keyword>
<evidence type="ECO:0000259" key="1">
    <source>
        <dbReference type="Pfam" id="PF00108"/>
    </source>
</evidence>
<reference evidence="3 4" key="1">
    <citation type="submission" date="2020-08" db="EMBL/GenBank/DDBJ databases">
        <title>Genomic Encyclopedia of Type Strains, Phase IV (KMG-IV): sequencing the most valuable type-strain genomes for metagenomic binning, comparative biology and taxonomic classification.</title>
        <authorList>
            <person name="Goeker M."/>
        </authorList>
    </citation>
    <scope>NUCLEOTIDE SEQUENCE [LARGE SCALE GENOMIC DNA]</scope>
    <source>
        <strain evidence="3 4">DSM 45385</strain>
    </source>
</reference>
<dbReference type="PANTHER" id="PTHR42870">
    <property type="entry name" value="ACETYL-COA C-ACETYLTRANSFERASE"/>
    <property type="match status" value="1"/>
</dbReference>
<proteinExistence type="predicted"/>
<keyword evidence="3" id="KW-0808">Transferase</keyword>
<dbReference type="InterPro" id="IPR055140">
    <property type="entry name" value="Thiolase_C_2"/>
</dbReference>
<feature type="domain" description="Thiolase C-terminal" evidence="2">
    <location>
        <begin position="255"/>
        <end position="378"/>
    </location>
</feature>
<comment type="caution">
    <text evidence="3">The sequence shown here is derived from an EMBL/GenBank/DDBJ whole genome shotgun (WGS) entry which is preliminary data.</text>
</comment>
<accession>A0A7W8A9D9</accession>
<dbReference type="Gene3D" id="3.40.47.10">
    <property type="match status" value="1"/>
</dbReference>